<dbReference type="PRINTS" id="PR00207">
    <property type="entry name" value="FLAGELLIN"/>
</dbReference>
<dbReference type="Gene3D" id="1.20.1330.10">
    <property type="entry name" value="f41 fragment of flagellin, N-terminal domain"/>
    <property type="match status" value="2"/>
</dbReference>
<sequence>MKINNFLPRKMLNRNIKNQNNIKKSFNRLSTGKRINSASDDSAGLSISQRKKGQLNGIGQAQKNIQDGISLLQTAEGGLKEINSSLQRMRELSVQAANDTLTDKDREGLQNEFSQLKNNILTIAKETSFNGKNLLNKNHKLQNVTSPNEISDNKLNDSPPDLKWEKHLPSDVSINSIELTNDGDYIVGGNSGGWKFRDSNSWLAKINQNGELVWEKDLDRFDDYNRINDISKLDQDKYVAIAESNNDRSSTIAYIFDSKGNILESSDLYHATNDVLYSIESKGDSFVGSGTQISSLVIEQFDSDLESEKRAYKTHDYIGSYYGYDIQTLDNGGYMVVGEESFTNDPNKGFAMKFDEELNSEPLWEVKMEEEAFTSVKQTNSGDYLALGQKGLYKIDSNGENINIINDNINYNVDTRDFTGDTIRKTDDGNFLIGASEKMHKVDNNGDIIWEKEMPSGENLVRGLQQTNENEYISIQKRNSIAKFSHTEETTEPDEPDDKNKKKYEDLVIQTGPNSGDNFNISLERISTKTLNINDTSIETQEKANLAIEDIDNAINLVNSERANVGSQVNALEHTNNNLYNYQSNISDSLSQIEDADIADEIMNLTKEQIIQESNISALLNLKNINDQVLEIINYSNNQH</sequence>
<dbReference type="GO" id="GO:0005198">
    <property type="term" value="F:structural molecule activity"/>
    <property type="evidence" value="ECO:0007669"/>
    <property type="project" value="UniProtKB-UniRule"/>
</dbReference>
<evidence type="ECO:0000313" key="7">
    <source>
        <dbReference type="EMBL" id="OWZ83352.1"/>
    </source>
</evidence>
<feature type="domain" description="Flagellin N-terminal" evidence="5">
    <location>
        <begin position="9"/>
        <end position="138"/>
    </location>
</feature>
<reference evidence="7 8" key="1">
    <citation type="submission" date="2017-06" db="EMBL/GenBank/DDBJ databases">
        <title>Draft Genome Sequence of Natranaerobius trueperi halophilic, alkalithermophilic bacteria from soda lakes.</title>
        <authorList>
            <person name="Zhao B."/>
        </authorList>
    </citation>
    <scope>NUCLEOTIDE SEQUENCE [LARGE SCALE GENOMIC DNA]</scope>
    <source>
        <strain evidence="7 8">DSM 18760</strain>
    </source>
</reference>
<comment type="caution">
    <text evidence="7">The sequence shown here is derived from an EMBL/GenBank/DDBJ whole genome shotgun (WGS) entry which is preliminary data.</text>
</comment>
<organism evidence="7 8">
    <name type="scientific">Natranaerobius trueperi</name>
    <dbReference type="NCBI Taxonomy" id="759412"/>
    <lineage>
        <taxon>Bacteria</taxon>
        <taxon>Bacillati</taxon>
        <taxon>Bacillota</taxon>
        <taxon>Clostridia</taxon>
        <taxon>Natranaerobiales</taxon>
        <taxon>Natranaerobiaceae</taxon>
        <taxon>Natranaerobius</taxon>
    </lineage>
</organism>
<proteinExistence type="inferred from homology"/>
<evidence type="ECO:0000313" key="8">
    <source>
        <dbReference type="Proteomes" id="UP000214588"/>
    </source>
</evidence>
<evidence type="ECO:0000259" key="5">
    <source>
        <dbReference type="Pfam" id="PF00669"/>
    </source>
</evidence>
<evidence type="ECO:0000256" key="1">
    <source>
        <dbReference type="ARBA" id="ARBA00005709"/>
    </source>
</evidence>
<dbReference type="InterPro" id="IPR001492">
    <property type="entry name" value="Flagellin"/>
</dbReference>
<dbReference type="RefSeq" id="WP_089023950.1">
    <property type="nucleotide sequence ID" value="NZ_NIQC01000020.1"/>
</dbReference>
<protein>
    <recommendedName>
        <fullName evidence="2 4">Flagellin</fullName>
    </recommendedName>
</protein>
<dbReference type="Pfam" id="PF00700">
    <property type="entry name" value="Flagellin_C"/>
    <property type="match status" value="1"/>
</dbReference>
<dbReference type="GO" id="GO:0005576">
    <property type="term" value="C:extracellular region"/>
    <property type="evidence" value="ECO:0007669"/>
    <property type="project" value="UniProtKB-SubCell"/>
</dbReference>
<dbReference type="SUPFAM" id="SSF64518">
    <property type="entry name" value="Phase 1 flagellin"/>
    <property type="match status" value="1"/>
</dbReference>
<dbReference type="Gene3D" id="6.10.10.10">
    <property type="entry name" value="Flagellar export chaperone, C-terminal domain"/>
    <property type="match status" value="1"/>
</dbReference>
<keyword evidence="4" id="KW-0964">Secreted</keyword>
<evidence type="ECO:0000256" key="4">
    <source>
        <dbReference type="RuleBase" id="RU362073"/>
    </source>
</evidence>
<dbReference type="InterPro" id="IPR001029">
    <property type="entry name" value="Flagellin_N"/>
</dbReference>
<comment type="function">
    <text evidence="4">Flagellin is the subunit protein which polymerizes to form the filaments of bacterial flagella.</text>
</comment>
<evidence type="ECO:0000259" key="6">
    <source>
        <dbReference type="Pfam" id="PF00700"/>
    </source>
</evidence>
<dbReference type="AlphaFoldDB" id="A0A226BX44"/>
<dbReference type="SUPFAM" id="SSF50998">
    <property type="entry name" value="Quinoprotein alcohol dehydrogenase-like"/>
    <property type="match status" value="1"/>
</dbReference>
<dbReference type="Proteomes" id="UP000214588">
    <property type="component" value="Unassembled WGS sequence"/>
</dbReference>
<dbReference type="GO" id="GO:0009288">
    <property type="term" value="C:bacterial-type flagellum"/>
    <property type="evidence" value="ECO:0007669"/>
    <property type="project" value="UniProtKB-SubCell"/>
</dbReference>
<feature type="domain" description="Flagellin C-terminal" evidence="6">
    <location>
        <begin position="549"/>
        <end position="631"/>
    </location>
</feature>
<comment type="similarity">
    <text evidence="1 4">Belongs to the bacterial flagellin family.</text>
</comment>
<keyword evidence="8" id="KW-1185">Reference proteome</keyword>
<name>A0A226BX44_9FIRM</name>
<keyword evidence="3 4" id="KW-0975">Bacterial flagellum</keyword>
<dbReference type="OrthoDB" id="9796789at2"/>
<dbReference type="Pfam" id="PF00669">
    <property type="entry name" value="Flagellin_N"/>
    <property type="match status" value="1"/>
</dbReference>
<comment type="subcellular location">
    <subcellularLocation>
        <location evidence="4">Secreted</location>
    </subcellularLocation>
    <subcellularLocation>
        <location evidence="4">Bacterial flagellum</location>
    </subcellularLocation>
</comment>
<dbReference type="PANTHER" id="PTHR42792:SF2">
    <property type="entry name" value="FLAGELLIN"/>
    <property type="match status" value="1"/>
</dbReference>
<dbReference type="EMBL" id="NIQC01000020">
    <property type="protein sequence ID" value="OWZ83352.1"/>
    <property type="molecule type" value="Genomic_DNA"/>
</dbReference>
<dbReference type="InterPro" id="IPR011047">
    <property type="entry name" value="Quinoprotein_ADH-like_sf"/>
</dbReference>
<dbReference type="PANTHER" id="PTHR42792">
    <property type="entry name" value="FLAGELLIN"/>
    <property type="match status" value="1"/>
</dbReference>
<dbReference type="InterPro" id="IPR046358">
    <property type="entry name" value="Flagellin_C"/>
</dbReference>
<gene>
    <name evidence="7" type="ORF">CDO51_09030</name>
</gene>
<evidence type="ECO:0000256" key="3">
    <source>
        <dbReference type="ARBA" id="ARBA00023143"/>
    </source>
</evidence>
<accession>A0A226BX44</accession>
<evidence type="ECO:0000256" key="2">
    <source>
        <dbReference type="ARBA" id="ARBA00020110"/>
    </source>
</evidence>
<dbReference type="InterPro" id="IPR042187">
    <property type="entry name" value="Flagellin_C_sub2"/>
</dbReference>